<dbReference type="AlphaFoldDB" id="A0A6M2DBH0"/>
<organism evidence="2">
    <name type="scientific">Rhipicephalus microplus</name>
    <name type="common">Cattle tick</name>
    <name type="synonym">Boophilus microplus</name>
    <dbReference type="NCBI Taxonomy" id="6941"/>
    <lineage>
        <taxon>Eukaryota</taxon>
        <taxon>Metazoa</taxon>
        <taxon>Ecdysozoa</taxon>
        <taxon>Arthropoda</taxon>
        <taxon>Chelicerata</taxon>
        <taxon>Arachnida</taxon>
        <taxon>Acari</taxon>
        <taxon>Parasitiformes</taxon>
        <taxon>Ixodida</taxon>
        <taxon>Ixodoidea</taxon>
        <taxon>Ixodidae</taxon>
        <taxon>Rhipicephalinae</taxon>
        <taxon>Rhipicephalus</taxon>
        <taxon>Boophilus</taxon>
    </lineage>
</organism>
<accession>A0A6M2DBH0</accession>
<evidence type="ECO:0000256" key="1">
    <source>
        <dbReference type="SAM" id="SignalP"/>
    </source>
</evidence>
<keyword evidence="1" id="KW-0732">Signal</keyword>
<proteinExistence type="predicted"/>
<reference evidence="2" key="1">
    <citation type="submission" date="2019-09" db="EMBL/GenBank/DDBJ databases">
        <title>Organ-specific transcriptomic study of the physiology of the cattle tick, Rhipicephalus microplus.</title>
        <authorList>
            <person name="Tirloni L."/>
            <person name="Braz G."/>
            <person name="Gandara A.C.P."/>
            <person name="Sabadin G.A."/>
            <person name="da Silva R.M."/>
            <person name="Guizzo M.G."/>
            <person name="Machado J.A."/>
            <person name="Costa E.P."/>
            <person name="Gomes H.F."/>
            <person name="Moraes J."/>
            <person name="Mota M.B.S."/>
            <person name="Mesquita R.D."/>
            <person name="Alvarenga P.H."/>
            <person name="Alves F."/>
            <person name="Seixas A."/>
            <person name="da Fonseca R.N."/>
            <person name="Fogaca A."/>
            <person name="Logullo C."/>
            <person name="Tanaka A."/>
            <person name="Daffre S."/>
            <person name="Termignoni C."/>
            <person name="Vaz I.S.Jr."/>
            <person name="Oliveira P.L."/>
            <person name="Ribeiro J.M."/>
        </authorList>
    </citation>
    <scope>NUCLEOTIDE SEQUENCE</scope>
    <source>
        <strain evidence="2">Porto Alegre</strain>
    </source>
</reference>
<dbReference type="EMBL" id="GHWJ01010477">
    <property type="protein sequence ID" value="NOV43214.1"/>
    <property type="molecule type" value="Transcribed_RNA"/>
</dbReference>
<protein>
    <submittedName>
        <fullName evidence="2">Putative secreted protein ovary overexpressed</fullName>
    </submittedName>
</protein>
<feature type="signal peptide" evidence="1">
    <location>
        <begin position="1"/>
        <end position="24"/>
    </location>
</feature>
<sequence>MCVHICLCYLLLCLTIFICRRIFANVADWQSILNQLKCYCKYGYKSLTFVNQGTHEKKKREAVLHCLFFPVKAYLCKNLMKP</sequence>
<name>A0A6M2DBH0_RHIMP</name>
<evidence type="ECO:0000313" key="2">
    <source>
        <dbReference type="EMBL" id="NOV43214.1"/>
    </source>
</evidence>
<feature type="chain" id="PRO_5026811938" evidence="1">
    <location>
        <begin position="25"/>
        <end position="82"/>
    </location>
</feature>